<dbReference type="Gene3D" id="3.40.50.20">
    <property type="match status" value="1"/>
</dbReference>
<feature type="domain" description="ATP-grasp" evidence="3">
    <location>
        <begin position="112"/>
        <end position="294"/>
    </location>
</feature>
<name>A0A3A4AYI8_9ACTN</name>
<gene>
    <name evidence="4" type="ORF">D5H75_22300</name>
</gene>
<dbReference type="PANTHER" id="PTHR21621:SF0">
    <property type="entry name" value="BETA-CITRYLGLUTAMATE SYNTHASE B-RELATED"/>
    <property type="match status" value="1"/>
</dbReference>
<dbReference type="InterPro" id="IPR013815">
    <property type="entry name" value="ATP_grasp_subdomain_1"/>
</dbReference>
<dbReference type="OrthoDB" id="4528317at2"/>
<dbReference type="PROSITE" id="PS50975">
    <property type="entry name" value="ATP_GRASP"/>
    <property type="match status" value="1"/>
</dbReference>
<dbReference type="GO" id="GO:0005524">
    <property type="term" value="F:ATP binding"/>
    <property type="evidence" value="ECO:0007669"/>
    <property type="project" value="UniProtKB-UniRule"/>
</dbReference>
<organism evidence="4 5">
    <name type="scientific">Bailinhaonella thermotolerans</name>
    <dbReference type="NCBI Taxonomy" id="1070861"/>
    <lineage>
        <taxon>Bacteria</taxon>
        <taxon>Bacillati</taxon>
        <taxon>Actinomycetota</taxon>
        <taxon>Actinomycetes</taxon>
        <taxon>Streptosporangiales</taxon>
        <taxon>Streptosporangiaceae</taxon>
        <taxon>Bailinhaonella</taxon>
    </lineage>
</organism>
<evidence type="ECO:0000256" key="1">
    <source>
        <dbReference type="PROSITE-ProRule" id="PRU00409"/>
    </source>
</evidence>
<dbReference type="Gene3D" id="3.30.1490.20">
    <property type="entry name" value="ATP-grasp fold, A domain"/>
    <property type="match status" value="1"/>
</dbReference>
<keyword evidence="1" id="KW-0067">ATP-binding</keyword>
<sequence length="356" mass="37269">MRIGGKPGGLRRLAIILGDDKPNSDIEVLLDVVAAAGHEPLVLPWPTLSVALSENGARLCREGRPLHVDGIIHQMSTDARDGLALLASVEDQIPHLNGVDAVLRSADKFATGVRLRERGIPTPDTAFVSDDAELTAWARAYGYPVVLKQPDGARGTEVTLARHEGELIAKAESIRERGVPLIVQRFVAEAAGRDLRVIVAGGRFVAAMEQRGPEGDFRSNGHGDTIHPVTLTQEEIEVAERTARATELDLAGIDILRGADGPVVIETNSFPGLGGFDKEQVCEAILDAIERKIAASEPLGPALILDARPPAELATATAAPALPVPAAVPAPEEPGPAPVAAEPTAAAPAAPKPTAI</sequence>
<protein>
    <submittedName>
        <fullName evidence="4">ATP-grasp domain-containing protein</fullName>
    </submittedName>
</protein>
<dbReference type="Gene3D" id="3.30.470.20">
    <property type="entry name" value="ATP-grasp fold, B domain"/>
    <property type="match status" value="1"/>
</dbReference>
<dbReference type="EMBL" id="QZEY01000009">
    <property type="protein sequence ID" value="RJL30320.1"/>
    <property type="molecule type" value="Genomic_DNA"/>
</dbReference>
<proteinExistence type="predicted"/>
<feature type="compositionally biased region" description="Low complexity" evidence="2">
    <location>
        <begin position="338"/>
        <end position="356"/>
    </location>
</feature>
<reference evidence="4 5" key="1">
    <citation type="submission" date="2018-09" db="EMBL/GenBank/DDBJ databases">
        <title>YIM 75507 draft genome.</title>
        <authorList>
            <person name="Tang S."/>
            <person name="Feng Y."/>
        </authorList>
    </citation>
    <scope>NUCLEOTIDE SEQUENCE [LARGE SCALE GENOMIC DNA]</scope>
    <source>
        <strain evidence="4 5">YIM 75507</strain>
    </source>
</reference>
<dbReference type="GO" id="GO:0016879">
    <property type="term" value="F:ligase activity, forming carbon-nitrogen bonds"/>
    <property type="evidence" value="ECO:0007669"/>
    <property type="project" value="TreeGrafter"/>
</dbReference>
<comment type="caution">
    <text evidence="4">The sequence shown here is derived from an EMBL/GenBank/DDBJ whole genome shotgun (WGS) entry which is preliminary data.</text>
</comment>
<feature type="region of interest" description="Disordered" evidence="2">
    <location>
        <begin position="325"/>
        <end position="356"/>
    </location>
</feature>
<dbReference type="InterPro" id="IPR011761">
    <property type="entry name" value="ATP-grasp"/>
</dbReference>
<evidence type="ECO:0000313" key="4">
    <source>
        <dbReference type="EMBL" id="RJL30320.1"/>
    </source>
</evidence>
<evidence type="ECO:0000259" key="3">
    <source>
        <dbReference type="PROSITE" id="PS50975"/>
    </source>
</evidence>
<evidence type="ECO:0000256" key="2">
    <source>
        <dbReference type="SAM" id="MobiDB-lite"/>
    </source>
</evidence>
<dbReference type="GO" id="GO:0005737">
    <property type="term" value="C:cytoplasm"/>
    <property type="evidence" value="ECO:0007669"/>
    <property type="project" value="TreeGrafter"/>
</dbReference>
<dbReference type="SUPFAM" id="SSF56059">
    <property type="entry name" value="Glutathione synthetase ATP-binding domain-like"/>
    <property type="match status" value="1"/>
</dbReference>
<dbReference type="RefSeq" id="WP_119928466.1">
    <property type="nucleotide sequence ID" value="NZ_QZEY01000009.1"/>
</dbReference>
<keyword evidence="1" id="KW-0547">Nucleotide-binding</keyword>
<keyword evidence="5" id="KW-1185">Reference proteome</keyword>
<dbReference type="AlphaFoldDB" id="A0A3A4AYI8"/>
<feature type="compositionally biased region" description="Pro residues" evidence="2">
    <location>
        <begin position="325"/>
        <end position="337"/>
    </location>
</feature>
<accession>A0A3A4AYI8</accession>
<dbReference type="GO" id="GO:0046872">
    <property type="term" value="F:metal ion binding"/>
    <property type="evidence" value="ECO:0007669"/>
    <property type="project" value="InterPro"/>
</dbReference>
<evidence type="ECO:0000313" key="5">
    <source>
        <dbReference type="Proteomes" id="UP000265768"/>
    </source>
</evidence>
<dbReference type="InterPro" id="IPR013651">
    <property type="entry name" value="ATP-grasp_RimK-type"/>
</dbReference>
<dbReference type="Pfam" id="PF08443">
    <property type="entry name" value="RimK"/>
    <property type="match status" value="1"/>
</dbReference>
<dbReference type="PANTHER" id="PTHR21621">
    <property type="entry name" value="RIBOSOMAL PROTEIN S6 MODIFICATION PROTEIN"/>
    <property type="match status" value="1"/>
</dbReference>
<dbReference type="Proteomes" id="UP000265768">
    <property type="component" value="Unassembled WGS sequence"/>
</dbReference>